<dbReference type="Gene3D" id="3.40.50.2300">
    <property type="match status" value="1"/>
</dbReference>
<keyword evidence="1" id="KW-0597">Phosphoprotein</keyword>
<dbReference type="EMBL" id="FUWH01000003">
    <property type="protein sequence ID" value="SJZ63497.1"/>
    <property type="molecule type" value="Genomic_DNA"/>
</dbReference>
<dbReference type="AlphaFoldDB" id="A0A1T4M9I1"/>
<evidence type="ECO:0000259" key="2">
    <source>
        <dbReference type="PROSITE" id="PS50110"/>
    </source>
</evidence>
<dbReference type="InterPro" id="IPR001789">
    <property type="entry name" value="Sig_transdc_resp-reg_receiver"/>
</dbReference>
<protein>
    <submittedName>
        <fullName evidence="4">DNA-binding response regulator, LytR/AlgR family</fullName>
    </submittedName>
</protein>
<sequence length="228" mass="25835">MIITIAVDDEPVALDIIKNHCEKIQFVQLAATFLSAADAFQYMKSNTVDLVFMDISMPGLSGLELAEMVKNMAQIVFVTAHPEHAIKGFELAATDYLLKPINYDRFLKACQLAETRKFAGDLRPAKDEILFVKDGFNWVSVKLDELLYIRGEDNYANLFMRERSILTRMTLTELQKRLPVGQFLRVHKSFIVALSKIDKIEKHQIIIKGTKIPLSMISADTLLKKLSA</sequence>
<dbReference type="RefSeq" id="WP_078830740.1">
    <property type="nucleotide sequence ID" value="NZ_FUWH01000003.1"/>
</dbReference>
<dbReference type="STRING" id="413434.SAMN04488132_103254"/>
<dbReference type="Proteomes" id="UP000190888">
    <property type="component" value="Unassembled WGS sequence"/>
</dbReference>
<dbReference type="InterPro" id="IPR046947">
    <property type="entry name" value="LytR-like"/>
</dbReference>
<keyword evidence="4" id="KW-0238">DNA-binding</keyword>
<feature type="modified residue" description="4-aspartylphosphate" evidence="1">
    <location>
        <position position="54"/>
    </location>
</feature>
<accession>A0A1T4M9I1</accession>
<evidence type="ECO:0000256" key="1">
    <source>
        <dbReference type="PROSITE-ProRule" id="PRU00169"/>
    </source>
</evidence>
<dbReference type="SMART" id="SM00448">
    <property type="entry name" value="REC"/>
    <property type="match status" value="1"/>
</dbReference>
<organism evidence="4 5">
    <name type="scientific">Sediminibacterium ginsengisoli</name>
    <dbReference type="NCBI Taxonomy" id="413434"/>
    <lineage>
        <taxon>Bacteria</taxon>
        <taxon>Pseudomonadati</taxon>
        <taxon>Bacteroidota</taxon>
        <taxon>Chitinophagia</taxon>
        <taxon>Chitinophagales</taxon>
        <taxon>Chitinophagaceae</taxon>
        <taxon>Sediminibacterium</taxon>
    </lineage>
</organism>
<reference evidence="4 5" key="1">
    <citation type="submission" date="2017-02" db="EMBL/GenBank/DDBJ databases">
        <authorList>
            <person name="Peterson S.W."/>
        </authorList>
    </citation>
    <scope>NUCLEOTIDE SEQUENCE [LARGE SCALE GENOMIC DNA]</scope>
    <source>
        <strain evidence="4 5">DSM 22335</strain>
    </source>
</reference>
<dbReference type="Pfam" id="PF00072">
    <property type="entry name" value="Response_reg"/>
    <property type="match status" value="1"/>
</dbReference>
<evidence type="ECO:0000259" key="3">
    <source>
        <dbReference type="PROSITE" id="PS50930"/>
    </source>
</evidence>
<gene>
    <name evidence="4" type="ORF">SAMN04488132_103254</name>
</gene>
<dbReference type="SMART" id="SM00850">
    <property type="entry name" value="LytTR"/>
    <property type="match status" value="1"/>
</dbReference>
<dbReference type="Pfam" id="PF04397">
    <property type="entry name" value="LytTR"/>
    <property type="match status" value="1"/>
</dbReference>
<dbReference type="PROSITE" id="PS50110">
    <property type="entry name" value="RESPONSE_REGULATORY"/>
    <property type="match status" value="1"/>
</dbReference>
<dbReference type="PROSITE" id="PS50930">
    <property type="entry name" value="HTH_LYTTR"/>
    <property type="match status" value="1"/>
</dbReference>
<dbReference type="Gene3D" id="2.40.50.1020">
    <property type="entry name" value="LytTr DNA-binding domain"/>
    <property type="match status" value="1"/>
</dbReference>
<evidence type="ECO:0000313" key="5">
    <source>
        <dbReference type="Proteomes" id="UP000190888"/>
    </source>
</evidence>
<feature type="domain" description="Response regulatory" evidence="2">
    <location>
        <begin position="3"/>
        <end position="114"/>
    </location>
</feature>
<dbReference type="GO" id="GO:0000156">
    <property type="term" value="F:phosphorelay response regulator activity"/>
    <property type="evidence" value="ECO:0007669"/>
    <property type="project" value="InterPro"/>
</dbReference>
<dbReference type="PANTHER" id="PTHR37299:SF1">
    <property type="entry name" value="STAGE 0 SPORULATION PROTEIN A HOMOLOG"/>
    <property type="match status" value="1"/>
</dbReference>
<dbReference type="SUPFAM" id="SSF52172">
    <property type="entry name" value="CheY-like"/>
    <property type="match status" value="1"/>
</dbReference>
<dbReference type="PANTHER" id="PTHR37299">
    <property type="entry name" value="TRANSCRIPTIONAL REGULATOR-RELATED"/>
    <property type="match status" value="1"/>
</dbReference>
<proteinExistence type="predicted"/>
<name>A0A1T4M9I1_9BACT</name>
<evidence type="ECO:0000313" key="4">
    <source>
        <dbReference type="EMBL" id="SJZ63497.1"/>
    </source>
</evidence>
<dbReference type="InterPro" id="IPR007492">
    <property type="entry name" value="LytTR_DNA-bd_dom"/>
</dbReference>
<dbReference type="OrthoDB" id="1646880at2"/>
<dbReference type="GO" id="GO:0003677">
    <property type="term" value="F:DNA binding"/>
    <property type="evidence" value="ECO:0007669"/>
    <property type="project" value="UniProtKB-KW"/>
</dbReference>
<keyword evidence="5" id="KW-1185">Reference proteome</keyword>
<feature type="domain" description="HTH LytTR-type" evidence="3">
    <location>
        <begin position="130"/>
        <end position="228"/>
    </location>
</feature>
<dbReference type="InterPro" id="IPR011006">
    <property type="entry name" value="CheY-like_superfamily"/>
</dbReference>